<protein>
    <submittedName>
        <fullName evidence="1">Anaerobic ribonucleoside-triphosphate reductase</fullName>
    </submittedName>
</protein>
<dbReference type="Pfam" id="PF13597">
    <property type="entry name" value="NRDD"/>
    <property type="match status" value="1"/>
</dbReference>
<dbReference type="GO" id="GO:0004748">
    <property type="term" value="F:ribonucleoside-diphosphate reductase activity, thioredoxin disulfide as acceptor"/>
    <property type="evidence" value="ECO:0007669"/>
    <property type="project" value="TreeGrafter"/>
</dbReference>
<reference evidence="1" key="1">
    <citation type="submission" date="2015-07" db="EMBL/GenBank/DDBJ databases">
        <title>Adaptation to a free-living lifestyle via gene acquisitions in the diplomonad Trepomonas sp. PC1.</title>
        <authorList>
            <person name="Xu F."/>
            <person name="Jerlstrom-Hultqvist J."/>
            <person name="Kolisko M."/>
            <person name="Simpson A.G.B."/>
            <person name="Roger A.J."/>
            <person name="Svard S.G."/>
            <person name="Andersson J.O."/>
        </authorList>
    </citation>
    <scope>NUCLEOTIDE SEQUENCE</scope>
    <source>
        <strain evidence="1">PC1</strain>
    </source>
</reference>
<dbReference type="GO" id="GO:0009265">
    <property type="term" value="P:2'-deoxyribonucleotide biosynthetic process"/>
    <property type="evidence" value="ECO:0007669"/>
    <property type="project" value="TreeGrafter"/>
</dbReference>
<sequence>SNQANTLLSNDVTTNKDSQLVQTNKEKYCLDLAEKDMLGHYGQEVATAHENGAIYIHDLGDRKFNTINSCLFDLYSVLKQGFMLENIQFGEPISFEEALEFSSRILISASSQQYGAISVPEIDTVFKEFAKKSFEILKKKSKDQSDVKSTLFHQMVEAWQKFEIDANTKNNQNAQLPFLSMTFGMETDKFGQMVAMSLLESRIKGIGKNHSTPLFPKLIFLCRAEINGEKGLNYQIFQKAIDCTSKRIYPDYLSLDKGFQSEMYEKYRQ</sequence>
<feature type="non-terminal residue" evidence="1">
    <location>
        <position position="1"/>
    </location>
</feature>
<dbReference type="SUPFAM" id="SSF51998">
    <property type="entry name" value="PFL-like glycyl radical enzymes"/>
    <property type="match status" value="1"/>
</dbReference>
<dbReference type="InterPro" id="IPR012833">
    <property type="entry name" value="NrdD"/>
</dbReference>
<dbReference type="Gene3D" id="3.20.70.20">
    <property type="match status" value="1"/>
</dbReference>
<dbReference type="GO" id="GO:0008998">
    <property type="term" value="F:ribonucleoside-triphosphate reductase (thioredoxin) activity"/>
    <property type="evidence" value="ECO:0007669"/>
    <property type="project" value="InterPro"/>
</dbReference>
<proteinExistence type="predicted"/>
<evidence type="ECO:0000313" key="1">
    <source>
        <dbReference type="EMBL" id="JAP93933.1"/>
    </source>
</evidence>
<feature type="non-terminal residue" evidence="1">
    <location>
        <position position="269"/>
    </location>
</feature>
<organism evidence="1">
    <name type="scientific">Trepomonas sp. PC1</name>
    <dbReference type="NCBI Taxonomy" id="1076344"/>
    <lineage>
        <taxon>Eukaryota</taxon>
        <taxon>Metamonada</taxon>
        <taxon>Diplomonadida</taxon>
        <taxon>Hexamitidae</taxon>
        <taxon>Hexamitinae</taxon>
        <taxon>Trepomonas</taxon>
    </lineage>
</organism>
<dbReference type="EMBL" id="GDID01002673">
    <property type="protein sequence ID" value="JAP93933.1"/>
    <property type="molecule type" value="Transcribed_RNA"/>
</dbReference>
<dbReference type="PANTHER" id="PTHR21075">
    <property type="entry name" value="ANAEROBIC RIBONUCLEOSIDE-TRIPHOSPHATE REDUCTASE"/>
    <property type="match status" value="1"/>
</dbReference>
<gene>
    <name evidence="1" type="ORF">TPC1_13587</name>
</gene>
<dbReference type="GO" id="GO:0006260">
    <property type="term" value="P:DNA replication"/>
    <property type="evidence" value="ECO:0007669"/>
    <property type="project" value="InterPro"/>
</dbReference>
<accession>A0A146KAT2</accession>
<name>A0A146KAT2_9EUKA</name>
<dbReference type="AlphaFoldDB" id="A0A146KAT2"/>
<dbReference type="PANTHER" id="PTHR21075:SF0">
    <property type="entry name" value="ANAEROBIC RIBONUCLEOSIDE-TRIPHOSPHATE REDUCTASE"/>
    <property type="match status" value="1"/>
</dbReference>
<dbReference type="GO" id="GO:0031250">
    <property type="term" value="C:anaerobic ribonucleoside-triphosphate reductase complex"/>
    <property type="evidence" value="ECO:0007669"/>
    <property type="project" value="TreeGrafter"/>
</dbReference>